<proteinExistence type="predicted"/>
<name>A0AAV5K073_9ROSI</name>
<keyword evidence="8" id="KW-1185">Reference proteome</keyword>
<reference evidence="7 8" key="1">
    <citation type="journal article" date="2021" name="Commun. Biol.">
        <title>The genome of Shorea leprosula (Dipterocarpaceae) highlights the ecological relevance of drought in aseasonal tropical rainforests.</title>
        <authorList>
            <person name="Ng K.K.S."/>
            <person name="Kobayashi M.J."/>
            <person name="Fawcett J.A."/>
            <person name="Hatakeyama M."/>
            <person name="Paape T."/>
            <person name="Ng C.H."/>
            <person name="Ang C.C."/>
            <person name="Tnah L.H."/>
            <person name="Lee C.T."/>
            <person name="Nishiyama T."/>
            <person name="Sese J."/>
            <person name="O'Brien M.J."/>
            <person name="Copetti D."/>
            <person name="Mohd Noor M.I."/>
            <person name="Ong R.C."/>
            <person name="Putra M."/>
            <person name="Sireger I.Z."/>
            <person name="Indrioko S."/>
            <person name="Kosugi Y."/>
            <person name="Izuno A."/>
            <person name="Isagi Y."/>
            <person name="Lee S.L."/>
            <person name="Shimizu K.K."/>
        </authorList>
    </citation>
    <scope>NUCLEOTIDE SEQUENCE [LARGE SCALE GENOMIC DNA]</scope>
    <source>
        <strain evidence="7">214</strain>
    </source>
</reference>
<gene>
    <name evidence="7" type="ORF">SLEP1_g28448</name>
</gene>
<dbReference type="AlphaFoldDB" id="A0AAV5K073"/>
<evidence type="ECO:0000256" key="1">
    <source>
        <dbReference type="ARBA" id="ARBA00022723"/>
    </source>
</evidence>
<keyword evidence="2 4" id="KW-0863">Zinc-finger</keyword>
<dbReference type="PANTHER" id="PTHR33248">
    <property type="entry name" value="ZINC ION-BINDING PROTEIN"/>
    <property type="match status" value="1"/>
</dbReference>
<protein>
    <recommendedName>
        <fullName evidence="6">GRF-type domain-containing protein</fullName>
    </recommendedName>
</protein>
<comment type="caution">
    <text evidence="7">The sequence shown here is derived from an EMBL/GenBank/DDBJ whole genome shotgun (WGS) entry which is preliminary data.</text>
</comment>
<feature type="domain" description="GRF-type" evidence="6">
    <location>
        <begin position="35"/>
        <end position="84"/>
    </location>
</feature>
<dbReference type="Proteomes" id="UP001054252">
    <property type="component" value="Unassembled WGS sequence"/>
</dbReference>
<keyword evidence="3" id="KW-0862">Zinc</keyword>
<evidence type="ECO:0000256" key="5">
    <source>
        <dbReference type="SAM" id="MobiDB-lite"/>
    </source>
</evidence>
<dbReference type="InterPro" id="IPR010666">
    <property type="entry name" value="Znf_GRF"/>
</dbReference>
<dbReference type="PROSITE" id="PS51999">
    <property type="entry name" value="ZF_GRF"/>
    <property type="match status" value="1"/>
</dbReference>
<evidence type="ECO:0000256" key="3">
    <source>
        <dbReference type="ARBA" id="ARBA00022833"/>
    </source>
</evidence>
<dbReference type="GO" id="GO:0008270">
    <property type="term" value="F:zinc ion binding"/>
    <property type="evidence" value="ECO:0007669"/>
    <property type="project" value="UniProtKB-KW"/>
</dbReference>
<feature type="compositionally biased region" description="Basic and acidic residues" evidence="5">
    <location>
        <begin position="106"/>
        <end position="120"/>
    </location>
</feature>
<keyword evidence="1" id="KW-0479">Metal-binding</keyword>
<organism evidence="7 8">
    <name type="scientific">Rubroshorea leprosula</name>
    <dbReference type="NCBI Taxonomy" id="152421"/>
    <lineage>
        <taxon>Eukaryota</taxon>
        <taxon>Viridiplantae</taxon>
        <taxon>Streptophyta</taxon>
        <taxon>Embryophyta</taxon>
        <taxon>Tracheophyta</taxon>
        <taxon>Spermatophyta</taxon>
        <taxon>Magnoliopsida</taxon>
        <taxon>eudicotyledons</taxon>
        <taxon>Gunneridae</taxon>
        <taxon>Pentapetalae</taxon>
        <taxon>rosids</taxon>
        <taxon>malvids</taxon>
        <taxon>Malvales</taxon>
        <taxon>Dipterocarpaceae</taxon>
        <taxon>Rubroshorea</taxon>
    </lineage>
</organism>
<evidence type="ECO:0000256" key="4">
    <source>
        <dbReference type="PROSITE-ProRule" id="PRU01343"/>
    </source>
</evidence>
<evidence type="ECO:0000256" key="2">
    <source>
        <dbReference type="ARBA" id="ARBA00022771"/>
    </source>
</evidence>
<feature type="region of interest" description="Disordered" evidence="5">
    <location>
        <begin position="106"/>
        <end position="132"/>
    </location>
</feature>
<dbReference type="EMBL" id="BPVZ01000049">
    <property type="protein sequence ID" value="GKV18016.1"/>
    <property type="molecule type" value="Genomic_DNA"/>
</dbReference>
<sequence>MFVSSSHSRFVSVRSKVFLDCGNAEYVYEGHQRHCKCGLKSLRYTSWTETNPERRFYGCPNFGKKDSNGDLLKTYNFIEWHDEPMSSRAIDVILELKGEREALKTELEQRKEPRGRDKLTVDSSEASTRENEELMILKEDYGMRCSRDKENAESRYVRDEVQELKELKEGFYQ</sequence>
<evidence type="ECO:0000313" key="7">
    <source>
        <dbReference type="EMBL" id="GKV18016.1"/>
    </source>
</evidence>
<evidence type="ECO:0000313" key="8">
    <source>
        <dbReference type="Proteomes" id="UP001054252"/>
    </source>
</evidence>
<accession>A0AAV5K073</accession>
<evidence type="ECO:0000259" key="6">
    <source>
        <dbReference type="PROSITE" id="PS51999"/>
    </source>
</evidence>